<feature type="transmembrane region" description="Helical" evidence="1">
    <location>
        <begin position="6"/>
        <end position="25"/>
    </location>
</feature>
<dbReference type="EMBL" id="NGJN01000005">
    <property type="protein sequence ID" value="OZV68028.1"/>
    <property type="molecule type" value="Genomic_DNA"/>
</dbReference>
<dbReference type="AlphaFoldDB" id="A0A265URU2"/>
<gene>
    <name evidence="2" type="ORF">CA834_10280</name>
</gene>
<keyword evidence="1" id="KW-0812">Transmembrane</keyword>
<organism evidence="2 3">
    <name type="scientific">Winogradskyella aurantia</name>
    <dbReference type="NCBI Taxonomy" id="1915063"/>
    <lineage>
        <taxon>Bacteria</taxon>
        <taxon>Pseudomonadati</taxon>
        <taxon>Bacteroidota</taxon>
        <taxon>Flavobacteriia</taxon>
        <taxon>Flavobacteriales</taxon>
        <taxon>Flavobacteriaceae</taxon>
        <taxon>Winogradskyella</taxon>
    </lineage>
</organism>
<evidence type="ECO:0000256" key="1">
    <source>
        <dbReference type="SAM" id="Phobius"/>
    </source>
</evidence>
<keyword evidence="1" id="KW-1133">Transmembrane helix</keyword>
<name>A0A265URU2_9FLAO</name>
<sequence>MKINWGTAIVIAFIGFISFIMYFVISMSTDSKYEHDLVVEDYYQQELEFQKDIDKETNAHTLKTNIRWETTEAGVLLTFPPELDYKLIEGKVFLYRPSNKQLDFEIPISLSNHNLLIPDKRLLDGRWNITIDWSYKNNSYLFKQAITY</sequence>
<evidence type="ECO:0000313" key="3">
    <source>
        <dbReference type="Proteomes" id="UP000216840"/>
    </source>
</evidence>
<dbReference type="InterPro" id="IPR008620">
    <property type="entry name" value="FixH"/>
</dbReference>
<keyword evidence="3" id="KW-1185">Reference proteome</keyword>
<evidence type="ECO:0000313" key="2">
    <source>
        <dbReference type="EMBL" id="OZV68028.1"/>
    </source>
</evidence>
<reference evidence="2 3" key="1">
    <citation type="submission" date="2017-05" db="EMBL/GenBank/DDBJ databases">
        <title>The draft genome sequence of Idiomarina salinarum WNB302.</title>
        <authorList>
            <person name="Sun Y."/>
            <person name="Chen B."/>
            <person name="Du Z."/>
        </authorList>
    </citation>
    <scope>NUCLEOTIDE SEQUENCE [LARGE SCALE GENOMIC DNA]</scope>
    <source>
        <strain evidence="2 3">WNB302</strain>
    </source>
</reference>
<dbReference type="Proteomes" id="UP000216840">
    <property type="component" value="Unassembled WGS sequence"/>
</dbReference>
<dbReference type="RefSeq" id="WP_094968617.1">
    <property type="nucleotide sequence ID" value="NZ_NGJN01000005.1"/>
</dbReference>
<keyword evidence="1" id="KW-0472">Membrane</keyword>
<proteinExistence type="predicted"/>
<dbReference type="Pfam" id="PF05751">
    <property type="entry name" value="FixH"/>
    <property type="match status" value="1"/>
</dbReference>
<comment type="caution">
    <text evidence="2">The sequence shown here is derived from an EMBL/GenBank/DDBJ whole genome shotgun (WGS) entry which is preliminary data.</text>
</comment>
<dbReference type="OrthoDB" id="1493774at2"/>
<accession>A0A265URU2</accession>
<protein>
    <submittedName>
        <fullName evidence="2">Cytochrome C oxidase Cbb3</fullName>
    </submittedName>
</protein>